<gene>
    <name evidence="7" type="ORF">LX12_000397</name>
</gene>
<keyword evidence="3" id="KW-0378">Hydrolase</keyword>
<dbReference type="Pfam" id="PF00877">
    <property type="entry name" value="NLPC_P60"/>
    <property type="match status" value="1"/>
</dbReference>
<evidence type="ECO:0000256" key="2">
    <source>
        <dbReference type="ARBA" id="ARBA00022670"/>
    </source>
</evidence>
<organism evidence="7 8">
    <name type="scientific">Williamsia serinedens</name>
    <dbReference type="NCBI Taxonomy" id="391736"/>
    <lineage>
        <taxon>Bacteria</taxon>
        <taxon>Bacillati</taxon>
        <taxon>Actinomycetota</taxon>
        <taxon>Actinomycetes</taxon>
        <taxon>Mycobacteriales</taxon>
        <taxon>Nocardiaceae</taxon>
        <taxon>Williamsia</taxon>
    </lineage>
</organism>
<evidence type="ECO:0000256" key="5">
    <source>
        <dbReference type="SAM" id="MobiDB-lite"/>
    </source>
</evidence>
<dbReference type="Proteomes" id="UP001205740">
    <property type="component" value="Unassembled WGS sequence"/>
</dbReference>
<name>A0ABT1H0E4_9NOCA</name>
<keyword evidence="4" id="KW-0788">Thiol protease</keyword>
<feature type="domain" description="NlpC/P60" evidence="6">
    <location>
        <begin position="360"/>
        <end position="499"/>
    </location>
</feature>
<keyword evidence="8" id="KW-1185">Reference proteome</keyword>
<keyword evidence="2" id="KW-0645">Protease</keyword>
<evidence type="ECO:0000313" key="8">
    <source>
        <dbReference type="Proteomes" id="UP001205740"/>
    </source>
</evidence>
<evidence type="ECO:0000313" key="7">
    <source>
        <dbReference type="EMBL" id="MCP2159233.1"/>
    </source>
</evidence>
<dbReference type="EMBL" id="JAMTCG010000001">
    <property type="protein sequence ID" value="MCP2159233.1"/>
    <property type="molecule type" value="Genomic_DNA"/>
</dbReference>
<dbReference type="Gene3D" id="6.10.250.3150">
    <property type="match status" value="1"/>
</dbReference>
<protein>
    <submittedName>
        <fullName evidence="7">NlpC/P60 family protein</fullName>
    </submittedName>
</protein>
<accession>A0ABT1H0E4</accession>
<comment type="caution">
    <text evidence="7">The sequence shown here is derived from an EMBL/GenBank/DDBJ whole genome shotgun (WGS) entry which is preliminary data.</text>
</comment>
<comment type="similarity">
    <text evidence="1">Belongs to the peptidase C40 family.</text>
</comment>
<dbReference type="InterPro" id="IPR038765">
    <property type="entry name" value="Papain-like_cys_pep_sf"/>
</dbReference>
<dbReference type="PANTHER" id="PTHR47359">
    <property type="entry name" value="PEPTIDOGLYCAN DL-ENDOPEPTIDASE CWLO"/>
    <property type="match status" value="1"/>
</dbReference>
<feature type="compositionally biased region" description="Gly residues" evidence="5">
    <location>
        <begin position="334"/>
        <end position="350"/>
    </location>
</feature>
<dbReference type="PANTHER" id="PTHR47359:SF3">
    <property type="entry name" value="NLP_P60 DOMAIN-CONTAINING PROTEIN-RELATED"/>
    <property type="match status" value="1"/>
</dbReference>
<proteinExistence type="inferred from homology"/>
<evidence type="ECO:0000259" key="6">
    <source>
        <dbReference type="PROSITE" id="PS51935"/>
    </source>
</evidence>
<reference evidence="7 8" key="1">
    <citation type="submission" date="2022-06" db="EMBL/GenBank/DDBJ databases">
        <title>Genomic Encyclopedia of Archaeal and Bacterial Type Strains, Phase II (KMG-II): from individual species to whole genera.</title>
        <authorList>
            <person name="Goeker M."/>
        </authorList>
    </citation>
    <scope>NUCLEOTIDE SEQUENCE [LARGE SCALE GENOMIC DNA]</scope>
    <source>
        <strain evidence="7 8">DSM 45037</strain>
    </source>
</reference>
<dbReference type="SUPFAM" id="SSF54001">
    <property type="entry name" value="Cysteine proteinases"/>
    <property type="match status" value="1"/>
</dbReference>
<evidence type="ECO:0000256" key="1">
    <source>
        <dbReference type="ARBA" id="ARBA00007074"/>
    </source>
</evidence>
<sequence>MRSAARGLRVLTAATVTLLVAVGLLGVGAGAVAADPAGPAPRGPSGIAGLINQIADVDQRLADIDASLAIKREAANRALVDLQTSRDQERLSVLAVNGSSDALKKADAQIATAQKNFDDFVRDLYRQGSNQASLATVFTSGDPAAVLDRAGVIAQLTKDQQATIQQLKVSRNEKANKLATATATRKSAARAAEQAAQRKQDAVDAIAQTVAAAKTESATKAQLSAARDAAQQQLDALRGRVPAAAPVTVPGGAPGSTPAAAPAPSPGGVAAVIPGRVDAASPIDPLRDAIVTAAQSAFQIAAQAAAKLAVDAAQQVVAQVIASITGNHTDIDGTDGGSGTSSGGSGGGGATSVTPGVTGSAAVEIVVNRALSQLGVPYSWGGGNANGPTKGIRDGGVADSYGDYNKVGFDCSGLMMYAFAGIGISLPHYTGYQYTSGPHVPLSQMQRGDMIFYGPNASQHVALYLGNNQMVEAPESGSVVKISPLRTSGAMPYVVRLTG</sequence>
<evidence type="ECO:0000256" key="3">
    <source>
        <dbReference type="ARBA" id="ARBA00022801"/>
    </source>
</evidence>
<feature type="region of interest" description="Disordered" evidence="5">
    <location>
        <begin position="328"/>
        <end position="353"/>
    </location>
</feature>
<dbReference type="InterPro" id="IPR000064">
    <property type="entry name" value="NLP_P60_dom"/>
</dbReference>
<dbReference type="InterPro" id="IPR051794">
    <property type="entry name" value="PG_Endopeptidase_C40"/>
</dbReference>
<dbReference type="Gene3D" id="3.90.1720.10">
    <property type="entry name" value="endopeptidase domain like (from Nostoc punctiforme)"/>
    <property type="match status" value="1"/>
</dbReference>
<dbReference type="PROSITE" id="PS51935">
    <property type="entry name" value="NLPC_P60"/>
    <property type="match status" value="1"/>
</dbReference>
<evidence type="ECO:0000256" key="4">
    <source>
        <dbReference type="ARBA" id="ARBA00022807"/>
    </source>
</evidence>